<keyword evidence="2" id="KW-1133">Transmembrane helix</keyword>
<sequence>MSPPANCSVVPDTTHTDAGVAGAGTLLSFMITNFISLSLSAVIILLGLRKSTSAPISRKLLLSFSDQQIVTGIGIQCIALAKMKTMVPYHFFIVWLLSLLSTATNLSTLLALVNDFKRDWVLRWLRQTFMLLNLVLGMISGIFILQTVTKNLEPRLPIACVWEVESRGASSNAAISIAGTIAVMVGNGIVFVFGTLYLHSRKNPRWMKSVQVVGLIFLIGSGIGAAIRVIMVSQAFGSEPKGVNLTGPSEKEWTYGQLLSLLMLILPVISTIEVFRGEIRIIPSKADGDDETAPLFSSDTELHQQQRPDFQPNPLWGSSSNLFKR</sequence>
<reference evidence="3" key="1">
    <citation type="journal article" date="2021" name="Nat. Commun.">
        <title>Genetic determinants of endophytism in the Arabidopsis root mycobiome.</title>
        <authorList>
            <person name="Mesny F."/>
            <person name="Miyauchi S."/>
            <person name="Thiergart T."/>
            <person name="Pickel B."/>
            <person name="Atanasova L."/>
            <person name="Karlsson M."/>
            <person name="Huettel B."/>
            <person name="Barry K.W."/>
            <person name="Haridas S."/>
            <person name="Chen C."/>
            <person name="Bauer D."/>
            <person name="Andreopoulos W."/>
            <person name="Pangilinan J."/>
            <person name="LaButti K."/>
            <person name="Riley R."/>
            <person name="Lipzen A."/>
            <person name="Clum A."/>
            <person name="Drula E."/>
            <person name="Henrissat B."/>
            <person name="Kohler A."/>
            <person name="Grigoriev I.V."/>
            <person name="Martin F.M."/>
            <person name="Hacquard S."/>
        </authorList>
    </citation>
    <scope>NUCLEOTIDE SEQUENCE</scope>
    <source>
        <strain evidence="3">MPI-CAGE-CH-0243</strain>
    </source>
</reference>
<dbReference type="EMBL" id="JAGMWT010000004">
    <property type="protein sequence ID" value="KAH7130582.1"/>
    <property type="molecule type" value="Genomic_DNA"/>
</dbReference>
<feature type="transmembrane region" description="Helical" evidence="2">
    <location>
        <begin position="173"/>
        <end position="198"/>
    </location>
</feature>
<feature type="transmembrane region" description="Helical" evidence="2">
    <location>
        <begin position="210"/>
        <end position="233"/>
    </location>
</feature>
<dbReference type="OrthoDB" id="5414615at2759"/>
<dbReference type="Proteomes" id="UP000700596">
    <property type="component" value="Unassembled WGS sequence"/>
</dbReference>
<feature type="region of interest" description="Disordered" evidence="1">
    <location>
        <begin position="290"/>
        <end position="325"/>
    </location>
</feature>
<dbReference type="InterPro" id="IPR053018">
    <property type="entry name" value="Elsinochrome_Biosynth-Asso"/>
</dbReference>
<comment type="caution">
    <text evidence="3">The sequence shown here is derived from an EMBL/GenBank/DDBJ whole genome shotgun (WGS) entry which is preliminary data.</text>
</comment>
<feature type="transmembrane region" description="Helical" evidence="2">
    <location>
        <begin position="253"/>
        <end position="275"/>
    </location>
</feature>
<protein>
    <submittedName>
        <fullName evidence="3">Uncharacterized protein</fullName>
    </submittedName>
</protein>
<feature type="transmembrane region" description="Helical" evidence="2">
    <location>
        <begin position="124"/>
        <end position="145"/>
    </location>
</feature>
<organism evidence="3 4">
    <name type="scientific">Dendryphion nanum</name>
    <dbReference type="NCBI Taxonomy" id="256645"/>
    <lineage>
        <taxon>Eukaryota</taxon>
        <taxon>Fungi</taxon>
        <taxon>Dikarya</taxon>
        <taxon>Ascomycota</taxon>
        <taxon>Pezizomycotina</taxon>
        <taxon>Dothideomycetes</taxon>
        <taxon>Pleosporomycetidae</taxon>
        <taxon>Pleosporales</taxon>
        <taxon>Torulaceae</taxon>
        <taxon>Dendryphion</taxon>
    </lineage>
</organism>
<feature type="transmembrane region" description="Helical" evidence="2">
    <location>
        <begin position="87"/>
        <end position="112"/>
    </location>
</feature>
<evidence type="ECO:0000256" key="2">
    <source>
        <dbReference type="SAM" id="Phobius"/>
    </source>
</evidence>
<evidence type="ECO:0000313" key="4">
    <source>
        <dbReference type="Proteomes" id="UP000700596"/>
    </source>
</evidence>
<proteinExistence type="predicted"/>
<evidence type="ECO:0000313" key="3">
    <source>
        <dbReference type="EMBL" id="KAH7130582.1"/>
    </source>
</evidence>
<accession>A0A9P9E4H9</accession>
<keyword evidence="4" id="KW-1185">Reference proteome</keyword>
<dbReference type="AlphaFoldDB" id="A0A9P9E4H9"/>
<keyword evidence="2" id="KW-0472">Membrane</keyword>
<name>A0A9P9E4H9_9PLEO</name>
<dbReference type="PANTHER" id="PTHR37577:SF1">
    <property type="entry name" value="INTEGRAL MEMBRANE PROTEIN"/>
    <property type="match status" value="1"/>
</dbReference>
<feature type="transmembrane region" description="Helical" evidence="2">
    <location>
        <begin position="20"/>
        <end position="48"/>
    </location>
</feature>
<keyword evidence="2" id="KW-0812">Transmembrane</keyword>
<dbReference type="PANTHER" id="PTHR37577">
    <property type="entry name" value="INTEGRAL MEMBRANE PROTEIN"/>
    <property type="match status" value="1"/>
</dbReference>
<evidence type="ECO:0000256" key="1">
    <source>
        <dbReference type="SAM" id="MobiDB-lite"/>
    </source>
</evidence>
<feature type="compositionally biased region" description="Polar residues" evidence="1">
    <location>
        <begin position="316"/>
        <end position="325"/>
    </location>
</feature>
<gene>
    <name evidence="3" type="ORF">B0J11DRAFT_255199</name>
</gene>